<feature type="transmembrane region" description="Helical" evidence="7">
    <location>
        <begin position="146"/>
        <end position="169"/>
    </location>
</feature>
<keyword evidence="4 7" id="KW-1133">Transmembrane helix</keyword>
<proteinExistence type="predicted"/>
<protein>
    <submittedName>
        <fullName evidence="8">YihY/virulence factor BrkB family protein</fullName>
    </submittedName>
</protein>
<organism evidence="8 9">
    <name type="scientific">Solirubrobacter ginsenosidimutans</name>
    <dbReference type="NCBI Taxonomy" id="490573"/>
    <lineage>
        <taxon>Bacteria</taxon>
        <taxon>Bacillati</taxon>
        <taxon>Actinomycetota</taxon>
        <taxon>Thermoleophilia</taxon>
        <taxon>Solirubrobacterales</taxon>
        <taxon>Solirubrobacteraceae</taxon>
        <taxon>Solirubrobacter</taxon>
    </lineage>
</organism>
<accession>A0A9X3S5F9</accession>
<feature type="region of interest" description="Disordered" evidence="6">
    <location>
        <begin position="1"/>
        <end position="49"/>
    </location>
</feature>
<keyword evidence="3 7" id="KW-0812">Transmembrane</keyword>
<feature type="transmembrane region" description="Helical" evidence="7">
    <location>
        <begin position="216"/>
        <end position="240"/>
    </location>
</feature>
<name>A0A9X3S5F9_9ACTN</name>
<evidence type="ECO:0000256" key="3">
    <source>
        <dbReference type="ARBA" id="ARBA00022692"/>
    </source>
</evidence>
<evidence type="ECO:0000256" key="2">
    <source>
        <dbReference type="ARBA" id="ARBA00022475"/>
    </source>
</evidence>
<comment type="caution">
    <text evidence="8">The sequence shown here is derived from an EMBL/GenBank/DDBJ whole genome shotgun (WGS) entry which is preliminary data.</text>
</comment>
<evidence type="ECO:0000256" key="5">
    <source>
        <dbReference type="ARBA" id="ARBA00023136"/>
    </source>
</evidence>
<dbReference type="EMBL" id="JAPDOD010000030">
    <property type="protein sequence ID" value="MDA0164116.1"/>
    <property type="molecule type" value="Genomic_DNA"/>
</dbReference>
<dbReference type="RefSeq" id="WP_270043366.1">
    <property type="nucleotide sequence ID" value="NZ_JAPDOD010000030.1"/>
</dbReference>
<comment type="subcellular location">
    <subcellularLocation>
        <location evidence="1">Cell membrane</location>
        <topology evidence="1">Multi-pass membrane protein</topology>
    </subcellularLocation>
</comment>
<keyword evidence="9" id="KW-1185">Reference proteome</keyword>
<dbReference type="PANTHER" id="PTHR30213:SF1">
    <property type="entry name" value="INNER MEMBRANE PROTEIN YHJD"/>
    <property type="match status" value="1"/>
</dbReference>
<gene>
    <name evidence="8" type="ORF">OM076_27835</name>
</gene>
<sequence length="321" mass="33785">MTDQAPRERTDPVSPEAGAETRIDLGAPAERAPAADGLRSAGGRAMKTREEAARRAEELRKRSALVDAALEAGDIDRRRAGSLLAGGIAFRIFLWLLPAALFVAAVVGLWRPTGDASPERVAQSLGLAASVASTVAEATRQSDQGAAALLAIGIALMLLASMSLIRALRIAHVLAWEEPLRRPARAPRDGAIFSAALVAMIAIETGITYLRHQDAALSLLLIPVSFAITGGTWLGLSLLLPHANANWRALLPGAALFAIGHALLQVATVYYFAPKLTRAPALYGSLGSAATLLLWLFLISRIVVAAAFLNAALWRRSGASS</sequence>
<evidence type="ECO:0000256" key="6">
    <source>
        <dbReference type="SAM" id="MobiDB-lite"/>
    </source>
</evidence>
<evidence type="ECO:0000313" key="8">
    <source>
        <dbReference type="EMBL" id="MDA0164116.1"/>
    </source>
</evidence>
<feature type="transmembrane region" description="Helical" evidence="7">
    <location>
        <begin position="190"/>
        <end position="210"/>
    </location>
</feature>
<dbReference type="InterPro" id="IPR017039">
    <property type="entry name" value="Virul_fac_BrkB"/>
</dbReference>
<reference evidence="8" key="1">
    <citation type="submission" date="2022-10" db="EMBL/GenBank/DDBJ databases">
        <title>The WGS of Solirubrobacter ginsenosidimutans DSM 21036.</title>
        <authorList>
            <person name="Jiang Z."/>
        </authorList>
    </citation>
    <scope>NUCLEOTIDE SEQUENCE</scope>
    <source>
        <strain evidence="8">DSM 21036</strain>
    </source>
</reference>
<feature type="compositionally biased region" description="Basic and acidic residues" evidence="6">
    <location>
        <begin position="1"/>
        <end position="11"/>
    </location>
</feature>
<dbReference type="AlphaFoldDB" id="A0A9X3S5F9"/>
<feature type="transmembrane region" description="Helical" evidence="7">
    <location>
        <begin position="292"/>
        <end position="314"/>
    </location>
</feature>
<evidence type="ECO:0000313" key="9">
    <source>
        <dbReference type="Proteomes" id="UP001149140"/>
    </source>
</evidence>
<dbReference type="Pfam" id="PF03631">
    <property type="entry name" value="Virul_fac_BrkB"/>
    <property type="match status" value="1"/>
</dbReference>
<feature type="transmembrane region" description="Helical" evidence="7">
    <location>
        <begin position="249"/>
        <end position="272"/>
    </location>
</feature>
<dbReference type="Proteomes" id="UP001149140">
    <property type="component" value="Unassembled WGS sequence"/>
</dbReference>
<evidence type="ECO:0000256" key="1">
    <source>
        <dbReference type="ARBA" id="ARBA00004651"/>
    </source>
</evidence>
<feature type="transmembrane region" description="Helical" evidence="7">
    <location>
        <begin position="88"/>
        <end position="110"/>
    </location>
</feature>
<evidence type="ECO:0000256" key="7">
    <source>
        <dbReference type="SAM" id="Phobius"/>
    </source>
</evidence>
<keyword evidence="5 7" id="KW-0472">Membrane</keyword>
<keyword evidence="2" id="KW-1003">Cell membrane</keyword>
<dbReference type="PANTHER" id="PTHR30213">
    <property type="entry name" value="INNER MEMBRANE PROTEIN YHJD"/>
    <property type="match status" value="1"/>
</dbReference>
<evidence type="ECO:0000256" key="4">
    <source>
        <dbReference type="ARBA" id="ARBA00022989"/>
    </source>
</evidence>
<dbReference type="GO" id="GO:0005886">
    <property type="term" value="C:plasma membrane"/>
    <property type="evidence" value="ECO:0007669"/>
    <property type="project" value="UniProtKB-SubCell"/>
</dbReference>